<feature type="transmembrane region" description="Helical" evidence="1">
    <location>
        <begin position="240"/>
        <end position="259"/>
    </location>
</feature>
<sequence length="291" mass="31934">MAIESNARKGMILMTATCLVFATQDGVSRFLAESVSVYMIVMLRFWFFGLLAIMWALRNKGGFSFATRTRFPKLQILRGVLLISEICLIMISFVTLGLIATHAVFSCYPLIVTALSVPLLGEQVGWRRWLAILVGFAGVLVIINPGTDVFSPLVLLPFGSAILFATYTLLTRYVAREDGASVSFFWTGIVGAVVSTPMGLLHWQAVEMQTGFMLAGLCVFAILGNWLLIKTYEVADASSVQPFSYMNLPFVSMIGLFVFGETLALNVMIGAAIVVGSGLFTLWRERVRKPA</sequence>
<evidence type="ECO:0000313" key="4">
    <source>
        <dbReference type="Proteomes" id="UP000641137"/>
    </source>
</evidence>
<dbReference type="SUPFAM" id="SSF103481">
    <property type="entry name" value="Multidrug resistance efflux transporter EmrE"/>
    <property type="match status" value="2"/>
</dbReference>
<feature type="transmembrane region" description="Helical" evidence="1">
    <location>
        <begin position="76"/>
        <end position="93"/>
    </location>
</feature>
<evidence type="ECO:0000259" key="2">
    <source>
        <dbReference type="Pfam" id="PF00892"/>
    </source>
</evidence>
<feature type="transmembrane region" description="Helical" evidence="1">
    <location>
        <begin position="37"/>
        <end position="56"/>
    </location>
</feature>
<feature type="transmembrane region" description="Helical" evidence="1">
    <location>
        <begin position="209"/>
        <end position="228"/>
    </location>
</feature>
<dbReference type="PANTHER" id="PTHR22911:SF103">
    <property type="entry name" value="BLR2811 PROTEIN"/>
    <property type="match status" value="1"/>
</dbReference>
<comment type="caution">
    <text evidence="3">The sequence shown here is derived from an EMBL/GenBank/DDBJ whole genome shotgun (WGS) entry which is preliminary data.</text>
</comment>
<dbReference type="RefSeq" id="WP_210310885.1">
    <property type="nucleotide sequence ID" value="NZ_BMZO01000006.1"/>
</dbReference>
<organism evidence="3 4">
    <name type="scientific">Limoniibacter endophyticus</name>
    <dbReference type="NCBI Taxonomy" id="1565040"/>
    <lineage>
        <taxon>Bacteria</taxon>
        <taxon>Pseudomonadati</taxon>
        <taxon>Pseudomonadota</taxon>
        <taxon>Alphaproteobacteria</taxon>
        <taxon>Hyphomicrobiales</taxon>
        <taxon>Bartonellaceae</taxon>
        <taxon>Limoniibacter</taxon>
    </lineage>
</organism>
<keyword evidence="1" id="KW-0472">Membrane</keyword>
<dbReference type="AlphaFoldDB" id="A0A8J3DSI9"/>
<feature type="domain" description="EamA" evidence="2">
    <location>
        <begin position="9"/>
        <end position="143"/>
    </location>
</feature>
<dbReference type="GO" id="GO:0016020">
    <property type="term" value="C:membrane"/>
    <property type="evidence" value="ECO:0007669"/>
    <property type="project" value="InterPro"/>
</dbReference>
<dbReference type="EMBL" id="BMZO01000006">
    <property type="protein sequence ID" value="GHC72490.1"/>
    <property type="molecule type" value="Genomic_DNA"/>
</dbReference>
<feature type="domain" description="EamA" evidence="2">
    <location>
        <begin position="154"/>
        <end position="281"/>
    </location>
</feature>
<accession>A0A8J3DSI9</accession>
<dbReference type="Proteomes" id="UP000641137">
    <property type="component" value="Unassembled WGS sequence"/>
</dbReference>
<keyword evidence="4" id="KW-1185">Reference proteome</keyword>
<feature type="transmembrane region" description="Helical" evidence="1">
    <location>
        <begin position="99"/>
        <end position="119"/>
    </location>
</feature>
<evidence type="ECO:0000313" key="3">
    <source>
        <dbReference type="EMBL" id="GHC72490.1"/>
    </source>
</evidence>
<dbReference type="InterPro" id="IPR037185">
    <property type="entry name" value="EmrE-like"/>
</dbReference>
<keyword evidence="1" id="KW-0812">Transmembrane</keyword>
<reference evidence="3" key="1">
    <citation type="journal article" date="2014" name="Int. J. Syst. Evol. Microbiol.">
        <title>Complete genome sequence of Corynebacterium casei LMG S-19264T (=DSM 44701T), isolated from a smear-ripened cheese.</title>
        <authorList>
            <consortium name="US DOE Joint Genome Institute (JGI-PGF)"/>
            <person name="Walter F."/>
            <person name="Albersmeier A."/>
            <person name="Kalinowski J."/>
            <person name="Ruckert C."/>
        </authorList>
    </citation>
    <scope>NUCLEOTIDE SEQUENCE</scope>
    <source>
        <strain evidence="3">KCTC 42097</strain>
    </source>
</reference>
<evidence type="ECO:0000256" key="1">
    <source>
        <dbReference type="SAM" id="Phobius"/>
    </source>
</evidence>
<keyword evidence="1" id="KW-1133">Transmembrane helix</keyword>
<proteinExistence type="predicted"/>
<feature type="transmembrane region" description="Helical" evidence="1">
    <location>
        <begin position="265"/>
        <end position="283"/>
    </location>
</feature>
<feature type="transmembrane region" description="Helical" evidence="1">
    <location>
        <begin position="182"/>
        <end position="203"/>
    </location>
</feature>
<dbReference type="Pfam" id="PF00892">
    <property type="entry name" value="EamA"/>
    <property type="match status" value="2"/>
</dbReference>
<gene>
    <name evidence="3" type="ORF">GCM10010136_20230</name>
</gene>
<name>A0A8J3DSI9_9HYPH</name>
<dbReference type="InterPro" id="IPR000620">
    <property type="entry name" value="EamA_dom"/>
</dbReference>
<protein>
    <submittedName>
        <fullName evidence="3">RhaT family transporter</fullName>
    </submittedName>
</protein>
<reference evidence="3" key="2">
    <citation type="submission" date="2020-09" db="EMBL/GenBank/DDBJ databases">
        <authorList>
            <person name="Sun Q."/>
            <person name="Kim S."/>
        </authorList>
    </citation>
    <scope>NUCLEOTIDE SEQUENCE</scope>
    <source>
        <strain evidence="3">KCTC 42097</strain>
    </source>
</reference>
<dbReference type="PANTHER" id="PTHR22911">
    <property type="entry name" value="ACYL-MALONYL CONDENSING ENZYME-RELATED"/>
    <property type="match status" value="1"/>
</dbReference>
<feature type="transmembrane region" description="Helical" evidence="1">
    <location>
        <begin position="126"/>
        <end position="143"/>
    </location>
</feature>
<feature type="transmembrane region" description="Helical" evidence="1">
    <location>
        <begin position="149"/>
        <end position="170"/>
    </location>
</feature>